<sequence length="147" mass="16434">MACFYANQCYVNCCPSSPVCCHHSGSREQYAHQVQPSQKPCHAPPAPPCLAASPPSQPARAYYVRPTYKCEDGRADRYVEPWQGRLPPSACRRNGIQDHIYGYRAAIRTLCTGPDCTVCTEVQPLKTYCSRITKEMSPAIKKSKKFC</sequence>
<gene>
    <name evidence="1" type="ORF">JYU34_003335</name>
</gene>
<evidence type="ECO:0000313" key="1">
    <source>
        <dbReference type="EMBL" id="KAG7310548.1"/>
    </source>
</evidence>
<protein>
    <submittedName>
        <fullName evidence="1">Uncharacterized protein</fullName>
    </submittedName>
</protein>
<dbReference type="Proteomes" id="UP000823941">
    <property type="component" value="Chromosome 5"/>
</dbReference>
<proteinExistence type="predicted"/>
<comment type="caution">
    <text evidence="1">The sequence shown here is derived from an EMBL/GenBank/DDBJ whole genome shotgun (WGS) entry which is preliminary data.</text>
</comment>
<dbReference type="EMBL" id="JAHIBW010000005">
    <property type="protein sequence ID" value="KAG7310548.1"/>
    <property type="molecule type" value="Genomic_DNA"/>
</dbReference>
<name>A0ABQ7QZT4_PLUXY</name>
<evidence type="ECO:0000313" key="2">
    <source>
        <dbReference type="Proteomes" id="UP000823941"/>
    </source>
</evidence>
<accession>A0ABQ7QZT4</accession>
<reference evidence="1 2" key="1">
    <citation type="submission" date="2021-06" db="EMBL/GenBank/DDBJ databases">
        <title>A haploid diamondback moth (Plutella xylostella L.) genome assembly resolves 31 chromosomes and identifies a diamide resistance mutation.</title>
        <authorList>
            <person name="Ward C.M."/>
            <person name="Perry K.D."/>
            <person name="Baker G."/>
            <person name="Powis K."/>
            <person name="Heckel D.G."/>
            <person name="Baxter S.W."/>
        </authorList>
    </citation>
    <scope>NUCLEOTIDE SEQUENCE [LARGE SCALE GENOMIC DNA]</scope>
    <source>
        <strain evidence="1 2">LV</strain>
        <tissue evidence="1">Single pupa</tissue>
    </source>
</reference>
<organism evidence="1 2">
    <name type="scientific">Plutella xylostella</name>
    <name type="common">Diamondback moth</name>
    <name type="synonym">Plutella maculipennis</name>
    <dbReference type="NCBI Taxonomy" id="51655"/>
    <lineage>
        <taxon>Eukaryota</taxon>
        <taxon>Metazoa</taxon>
        <taxon>Ecdysozoa</taxon>
        <taxon>Arthropoda</taxon>
        <taxon>Hexapoda</taxon>
        <taxon>Insecta</taxon>
        <taxon>Pterygota</taxon>
        <taxon>Neoptera</taxon>
        <taxon>Endopterygota</taxon>
        <taxon>Lepidoptera</taxon>
        <taxon>Glossata</taxon>
        <taxon>Ditrysia</taxon>
        <taxon>Yponomeutoidea</taxon>
        <taxon>Plutellidae</taxon>
        <taxon>Plutella</taxon>
    </lineage>
</organism>
<keyword evidence="2" id="KW-1185">Reference proteome</keyword>